<feature type="transmembrane region" description="Helical" evidence="19">
    <location>
        <begin position="68"/>
        <end position="87"/>
    </location>
</feature>
<keyword evidence="17" id="KW-1208">Phospholipid metabolism</keyword>
<protein>
    <recommendedName>
        <fullName evidence="7 18">Phosphatidate cytidylyltransferase</fullName>
        <ecNumber evidence="6 18">2.7.7.41</ecNumber>
    </recommendedName>
</protein>
<keyword evidence="9" id="KW-0444">Lipid biosynthesis</keyword>
<dbReference type="GO" id="GO:0004605">
    <property type="term" value="F:phosphatidate cytidylyltransferase activity"/>
    <property type="evidence" value="ECO:0007669"/>
    <property type="project" value="UniProtKB-EC"/>
</dbReference>
<feature type="transmembrane region" description="Helical" evidence="19">
    <location>
        <begin position="213"/>
        <end position="232"/>
    </location>
</feature>
<evidence type="ECO:0000256" key="16">
    <source>
        <dbReference type="ARBA" id="ARBA00023209"/>
    </source>
</evidence>
<feature type="transmembrane region" description="Helical" evidence="19">
    <location>
        <begin position="93"/>
        <end position="113"/>
    </location>
</feature>
<evidence type="ECO:0000256" key="5">
    <source>
        <dbReference type="ARBA" id="ARBA00010185"/>
    </source>
</evidence>
<evidence type="ECO:0000256" key="17">
    <source>
        <dbReference type="ARBA" id="ARBA00023264"/>
    </source>
</evidence>
<comment type="subcellular location">
    <subcellularLocation>
        <location evidence="2">Cell membrane</location>
        <topology evidence="2">Multi-pass membrane protein</topology>
    </subcellularLocation>
</comment>
<keyword evidence="14" id="KW-0443">Lipid metabolism</keyword>
<dbReference type="GO" id="GO:0005886">
    <property type="term" value="C:plasma membrane"/>
    <property type="evidence" value="ECO:0007669"/>
    <property type="project" value="UniProtKB-SubCell"/>
</dbReference>
<keyword evidence="8" id="KW-1003">Cell membrane</keyword>
<evidence type="ECO:0000313" key="21">
    <source>
        <dbReference type="Proteomes" id="UP000198990"/>
    </source>
</evidence>
<evidence type="ECO:0000256" key="19">
    <source>
        <dbReference type="SAM" id="Phobius"/>
    </source>
</evidence>
<evidence type="ECO:0000256" key="6">
    <source>
        <dbReference type="ARBA" id="ARBA00012487"/>
    </source>
</evidence>
<evidence type="ECO:0000256" key="9">
    <source>
        <dbReference type="ARBA" id="ARBA00022516"/>
    </source>
</evidence>
<keyword evidence="16" id="KW-0594">Phospholipid biosynthesis</keyword>
<keyword evidence="15 19" id="KW-0472">Membrane</keyword>
<organism evidence="20 21">
    <name type="scientific">Maribacter orientalis</name>
    <dbReference type="NCBI Taxonomy" id="228957"/>
    <lineage>
        <taxon>Bacteria</taxon>
        <taxon>Pseudomonadati</taxon>
        <taxon>Bacteroidota</taxon>
        <taxon>Flavobacteriia</taxon>
        <taxon>Flavobacteriales</taxon>
        <taxon>Flavobacteriaceae</taxon>
        <taxon>Maribacter</taxon>
    </lineage>
</organism>
<keyword evidence="21" id="KW-1185">Reference proteome</keyword>
<dbReference type="PANTHER" id="PTHR46382">
    <property type="entry name" value="PHOSPHATIDATE CYTIDYLYLTRANSFERASE"/>
    <property type="match status" value="1"/>
</dbReference>
<dbReference type="Proteomes" id="UP000198990">
    <property type="component" value="Unassembled WGS sequence"/>
</dbReference>
<evidence type="ECO:0000256" key="18">
    <source>
        <dbReference type="RuleBase" id="RU003938"/>
    </source>
</evidence>
<feature type="transmembrane region" description="Helical" evidence="19">
    <location>
        <begin position="148"/>
        <end position="170"/>
    </location>
</feature>
<evidence type="ECO:0000313" key="20">
    <source>
        <dbReference type="EMBL" id="SEM26682.1"/>
    </source>
</evidence>
<accession>A0A1H7WYH9</accession>
<dbReference type="EMBL" id="FNZN01000013">
    <property type="protein sequence ID" value="SEM26682.1"/>
    <property type="molecule type" value="Genomic_DNA"/>
</dbReference>
<evidence type="ECO:0000256" key="15">
    <source>
        <dbReference type="ARBA" id="ARBA00023136"/>
    </source>
</evidence>
<dbReference type="Pfam" id="PF01148">
    <property type="entry name" value="CTP_transf_1"/>
    <property type="match status" value="1"/>
</dbReference>
<dbReference type="PROSITE" id="PS01315">
    <property type="entry name" value="CDS"/>
    <property type="match status" value="1"/>
</dbReference>
<comment type="pathway">
    <text evidence="4">Lipid metabolism.</text>
</comment>
<sequence length="284" mass="31857">MVVALKIFIFYFWKIYSMKEILRRSLTGAVYIILLLSAVFLSSDAFDFLFMTFGLACLYEYKKLVSLRGYHIFAAYLALWWAFIYLVKDQQLVNILMVITIIVDVYLLINLFTKKPIKLTRLKKFVIGLFYIGGGCIFLTMIPYKNDAFAKLLIMGIFILIWVNDSFAYLVGKSIGRTKLFPSVSPKKTIEGTVGGFIFALGAAYLIATQEELISPVQWMILATVIVIAGSLGDLIESKFKRAAGVKDSGAILPGHGGMLDRLDSLVFAAPFAYLTLNIFSYVS</sequence>
<gene>
    <name evidence="20" type="ORF">SAMN04488008_11368</name>
</gene>
<dbReference type="UniPathway" id="UPA00557">
    <property type="reaction ID" value="UER00614"/>
</dbReference>
<keyword evidence="12 18" id="KW-0548">Nucleotidyltransferase</keyword>
<dbReference type="STRING" id="228957.SAMN04488008_11368"/>
<keyword evidence="10 18" id="KW-0808">Transferase</keyword>
<comment type="pathway">
    <text evidence="3 18">Phospholipid metabolism; CDP-diacylglycerol biosynthesis; CDP-diacylglycerol from sn-glycerol 3-phosphate: step 3/3.</text>
</comment>
<dbReference type="PANTHER" id="PTHR46382:SF1">
    <property type="entry name" value="PHOSPHATIDATE CYTIDYLYLTRANSFERASE"/>
    <property type="match status" value="1"/>
</dbReference>
<keyword evidence="13 19" id="KW-1133">Transmembrane helix</keyword>
<evidence type="ECO:0000256" key="13">
    <source>
        <dbReference type="ARBA" id="ARBA00022989"/>
    </source>
</evidence>
<evidence type="ECO:0000256" key="4">
    <source>
        <dbReference type="ARBA" id="ARBA00005189"/>
    </source>
</evidence>
<dbReference type="AlphaFoldDB" id="A0A1H7WYH9"/>
<evidence type="ECO:0000256" key="8">
    <source>
        <dbReference type="ARBA" id="ARBA00022475"/>
    </source>
</evidence>
<dbReference type="InterPro" id="IPR000374">
    <property type="entry name" value="PC_trans"/>
</dbReference>
<proteinExistence type="inferred from homology"/>
<comment type="similarity">
    <text evidence="5 18">Belongs to the CDS family.</text>
</comment>
<evidence type="ECO:0000256" key="2">
    <source>
        <dbReference type="ARBA" id="ARBA00004651"/>
    </source>
</evidence>
<evidence type="ECO:0000256" key="14">
    <source>
        <dbReference type="ARBA" id="ARBA00023098"/>
    </source>
</evidence>
<evidence type="ECO:0000256" key="11">
    <source>
        <dbReference type="ARBA" id="ARBA00022692"/>
    </source>
</evidence>
<name>A0A1H7WYH9_9FLAO</name>
<comment type="catalytic activity">
    <reaction evidence="1 18">
        <text>a 1,2-diacyl-sn-glycero-3-phosphate + CTP + H(+) = a CDP-1,2-diacyl-sn-glycerol + diphosphate</text>
        <dbReference type="Rhea" id="RHEA:16229"/>
        <dbReference type="ChEBI" id="CHEBI:15378"/>
        <dbReference type="ChEBI" id="CHEBI:33019"/>
        <dbReference type="ChEBI" id="CHEBI:37563"/>
        <dbReference type="ChEBI" id="CHEBI:58332"/>
        <dbReference type="ChEBI" id="CHEBI:58608"/>
        <dbReference type="EC" id="2.7.7.41"/>
    </reaction>
</comment>
<evidence type="ECO:0000256" key="3">
    <source>
        <dbReference type="ARBA" id="ARBA00005119"/>
    </source>
</evidence>
<reference evidence="21" key="1">
    <citation type="submission" date="2016-10" db="EMBL/GenBank/DDBJ databases">
        <authorList>
            <person name="Varghese N."/>
            <person name="Submissions S."/>
        </authorList>
    </citation>
    <scope>NUCLEOTIDE SEQUENCE [LARGE SCALE GENOMIC DNA]</scope>
    <source>
        <strain evidence="21">DSM 16471</strain>
    </source>
</reference>
<feature type="transmembrane region" description="Helical" evidence="19">
    <location>
        <begin position="190"/>
        <end position="207"/>
    </location>
</feature>
<keyword evidence="11 18" id="KW-0812">Transmembrane</keyword>
<dbReference type="GO" id="GO:0016024">
    <property type="term" value="P:CDP-diacylglycerol biosynthetic process"/>
    <property type="evidence" value="ECO:0007669"/>
    <property type="project" value="UniProtKB-UniPathway"/>
</dbReference>
<evidence type="ECO:0000256" key="7">
    <source>
        <dbReference type="ARBA" id="ARBA00019373"/>
    </source>
</evidence>
<feature type="transmembrane region" description="Helical" evidence="19">
    <location>
        <begin position="125"/>
        <end position="142"/>
    </location>
</feature>
<evidence type="ECO:0000256" key="12">
    <source>
        <dbReference type="ARBA" id="ARBA00022695"/>
    </source>
</evidence>
<evidence type="ECO:0000256" key="10">
    <source>
        <dbReference type="ARBA" id="ARBA00022679"/>
    </source>
</evidence>
<evidence type="ECO:0000256" key="1">
    <source>
        <dbReference type="ARBA" id="ARBA00001698"/>
    </source>
</evidence>
<dbReference type="EC" id="2.7.7.41" evidence="6 18"/>